<gene>
    <name evidence="2" type="ORF">ACFSJC_10910</name>
</gene>
<organism evidence="2 3">
    <name type="scientific">Thiorhodococcus fuscus</name>
    <dbReference type="NCBI Taxonomy" id="527200"/>
    <lineage>
        <taxon>Bacteria</taxon>
        <taxon>Pseudomonadati</taxon>
        <taxon>Pseudomonadota</taxon>
        <taxon>Gammaproteobacteria</taxon>
        <taxon>Chromatiales</taxon>
        <taxon>Chromatiaceae</taxon>
        <taxon>Thiorhodococcus</taxon>
    </lineage>
</organism>
<keyword evidence="3" id="KW-1185">Reference proteome</keyword>
<proteinExistence type="predicted"/>
<dbReference type="EMBL" id="JBHUHX010000024">
    <property type="protein sequence ID" value="MFD2112350.1"/>
    <property type="molecule type" value="Genomic_DNA"/>
</dbReference>
<keyword evidence="1" id="KW-0812">Transmembrane</keyword>
<protein>
    <submittedName>
        <fullName evidence="2">DUF6920 family protein</fullName>
    </submittedName>
</protein>
<keyword evidence="1" id="KW-1133">Transmembrane helix</keyword>
<reference evidence="3" key="1">
    <citation type="journal article" date="2019" name="Int. J. Syst. Evol. Microbiol.">
        <title>The Global Catalogue of Microorganisms (GCM) 10K type strain sequencing project: providing services to taxonomists for standard genome sequencing and annotation.</title>
        <authorList>
            <consortium name="The Broad Institute Genomics Platform"/>
            <consortium name="The Broad Institute Genome Sequencing Center for Infectious Disease"/>
            <person name="Wu L."/>
            <person name="Ma J."/>
        </authorList>
    </citation>
    <scope>NUCLEOTIDE SEQUENCE [LARGE SCALE GENOMIC DNA]</scope>
    <source>
        <strain evidence="3">KACC 12597</strain>
    </source>
</reference>
<accession>A0ABW4Y8K2</accession>
<dbReference type="RefSeq" id="WP_386026554.1">
    <property type="nucleotide sequence ID" value="NZ_JBHUHX010000024.1"/>
</dbReference>
<comment type="caution">
    <text evidence="2">The sequence shown here is derived from an EMBL/GenBank/DDBJ whole genome shotgun (WGS) entry which is preliminary data.</text>
</comment>
<dbReference type="InterPro" id="IPR054213">
    <property type="entry name" value="DUF6920"/>
</dbReference>
<dbReference type="Proteomes" id="UP001597337">
    <property type="component" value="Unassembled WGS sequence"/>
</dbReference>
<evidence type="ECO:0000313" key="2">
    <source>
        <dbReference type="EMBL" id="MFD2112350.1"/>
    </source>
</evidence>
<dbReference type="Pfam" id="PF21900">
    <property type="entry name" value="DUF6920"/>
    <property type="match status" value="1"/>
</dbReference>
<sequence length="285" mass="32072">MLLSVILPLLFVLTFVPVVVLLYGITRWQSETNLLRNRLEGTRSQLPSRVFNPDELEGLPPPVQRFFDTVLMPGQPLIAVAELGHAGQFNMAEHGERWAPFRSNQVVSTHRPGFDWDARIRRAPGVQVFAHDAYIAGEGLAKAAVLGLFKVSEQGGSARLAQGELMRFLAEAAWYPTKLLPSQGVTWEPIDDESAQATLSDGDTCVSLVFEFDENGMIRSVRAKARHRFAHGDMIETPWEGRFWDYETRTGIRVPTRAEAAWILPEGRHAYWRGQLTDVLYKFAP</sequence>
<keyword evidence="1" id="KW-0472">Membrane</keyword>
<name>A0ABW4Y8K2_9GAMM</name>
<evidence type="ECO:0000256" key="1">
    <source>
        <dbReference type="SAM" id="Phobius"/>
    </source>
</evidence>
<evidence type="ECO:0000313" key="3">
    <source>
        <dbReference type="Proteomes" id="UP001597337"/>
    </source>
</evidence>
<feature type="transmembrane region" description="Helical" evidence="1">
    <location>
        <begin position="6"/>
        <end position="26"/>
    </location>
</feature>